<dbReference type="InterPro" id="IPR051848">
    <property type="entry name" value="PGIP"/>
</dbReference>
<keyword evidence="11" id="KW-1185">Reference proteome</keyword>
<feature type="domain" description="Leucine-rich repeat-containing N-terminal plant-type" evidence="9">
    <location>
        <begin position="111"/>
        <end position="146"/>
    </location>
</feature>
<sequence>MKSESQLKERSRLALKSRELEVEAEDRPHNPNCEMVRNVRQFELGDGEWNWAMESCEMVEIMKEEKSSLNEKKDNTHCIVAMLSPLTMSLLALLLISVSLIPATTFALCNEDDKQNLLIIRDSFGSSNPPWHSDIPCCDWPGIDCDATGHVTGMAILENPLIGPIPPAIGNLRYLQVVRLHKLPNLYGTIPPEIAKLSNLRFLTISWTGVYGSVPSFLANLTALEQLDLSFNKLSGFIPSSLGDLPKLYSIDISRNNLTGTIPASLLHKVSDSYLLLSHNNLTGPVPKSFQKVYFRRVDLSRNKLIGDASVFFGQSKSTQSIDLSRNKLMFDLSKVKFPEAELLSLDLNHNMIYGSIPKQITKVVNLQGFNVSYNMLCGEIPQGGKLGKLDKYSFFHNKCLCGPPLEPCT</sequence>
<name>A0A9D5H6K6_9LILI</name>
<protein>
    <recommendedName>
        <fullName evidence="9">Leucine-rich repeat-containing N-terminal plant-type domain-containing protein</fullName>
    </recommendedName>
</protein>
<dbReference type="PANTHER" id="PTHR48059:SF4">
    <property type="entry name" value="POLYGALACTURONASE INHIBITOR 1-RELATED"/>
    <property type="match status" value="1"/>
</dbReference>
<dbReference type="OrthoDB" id="676979at2759"/>
<dbReference type="PANTHER" id="PTHR48059">
    <property type="entry name" value="POLYGALACTURONASE INHIBITOR 1"/>
    <property type="match status" value="1"/>
</dbReference>
<keyword evidence="8" id="KW-1133">Transmembrane helix</keyword>
<dbReference type="SUPFAM" id="SSF52058">
    <property type="entry name" value="L domain-like"/>
    <property type="match status" value="1"/>
</dbReference>
<evidence type="ECO:0000256" key="1">
    <source>
        <dbReference type="ARBA" id="ARBA00004196"/>
    </source>
</evidence>
<keyword evidence="6 8" id="KW-0472">Membrane</keyword>
<feature type="transmembrane region" description="Helical" evidence="8">
    <location>
        <begin position="78"/>
        <end position="101"/>
    </location>
</feature>
<keyword evidence="3" id="KW-0433">Leucine-rich repeat</keyword>
<evidence type="ECO:0000256" key="6">
    <source>
        <dbReference type="ARBA" id="ARBA00023136"/>
    </source>
</evidence>
<evidence type="ECO:0000259" key="9">
    <source>
        <dbReference type="Pfam" id="PF08263"/>
    </source>
</evidence>
<proteinExistence type="inferred from homology"/>
<dbReference type="Proteomes" id="UP001085076">
    <property type="component" value="Miscellaneous, Linkage group lg08"/>
</dbReference>
<dbReference type="InterPro" id="IPR032675">
    <property type="entry name" value="LRR_dom_sf"/>
</dbReference>
<dbReference type="Pfam" id="PF08263">
    <property type="entry name" value="LRRNT_2"/>
    <property type="match status" value="1"/>
</dbReference>
<dbReference type="GO" id="GO:0016020">
    <property type="term" value="C:membrane"/>
    <property type="evidence" value="ECO:0007669"/>
    <property type="project" value="UniProtKB-SubCell"/>
</dbReference>
<evidence type="ECO:0000256" key="2">
    <source>
        <dbReference type="ARBA" id="ARBA00004370"/>
    </source>
</evidence>
<keyword evidence="5" id="KW-0677">Repeat</keyword>
<organism evidence="10 11">
    <name type="scientific">Dioscorea zingiberensis</name>
    <dbReference type="NCBI Taxonomy" id="325984"/>
    <lineage>
        <taxon>Eukaryota</taxon>
        <taxon>Viridiplantae</taxon>
        <taxon>Streptophyta</taxon>
        <taxon>Embryophyta</taxon>
        <taxon>Tracheophyta</taxon>
        <taxon>Spermatophyta</taxon>
        <taxon>Magnoliopsida</taxon>
        <taxon>Liliopsida</taxon>
        <taxon>Dioscoreales</taxon>
        <taxon>Dioscoreaceae</taxon>
        <taxon>Dioscorea</taxon>
    </lineage>
</organism>
<evidence type="ECO:0000313" key="10">
    <source>
        <dbReference type="EMBL" id="KAJ0965070.1"/>
    </source>
</evidence>
<comment type="similarity">
    <text evidence="7">Belongs to the polygalacturonase-inhibiting protein family.</text>
</comment>
<dbReference type="InterPro" id="IPR013210">
    <property type="entry name" value="LRR_N_plant-typ"/>
</dbReference>
<accession>A0A9D5H6K6</accession>
<comment type="caution">
    <text evidence="10">The sequence shown here is derived from an EMBL/GenBank/DDBJ whole genome shotgun (WGS) entry which is preliminary data.</text>
</comment>
<dbReference type="AlphaFoldDB" id="A0A9D5H6K6"/>
<reference evidence="10" key="1">
    <citation type="submission" date="2021-03" db="EMBL/GenBank/DDBJ databases">
        <authorList>
            <person name="Li Z."/>
            <person name="Yang C."/>
        </authorList>
    </citation>
    <scope>NUCLEOTIDE SEQUENCE</scope>
    <source>
        <strain evidence="10">Dzin_1.0</strain>
        <tissue evidence="10">Leaf</tissue>
    </source>
</reference>
<evidence type="ECO:0000256" key="3">
    <source>
        <dbReference type="ARBA" id="ARBA00022614"/>
    </source>
</evidence>
<gene>
    <name evidence="10" type="ORF">J5N97_026208</name>
</gene>
<evidence type="ECO:0000313" key="11">
    <source>
        <dbReference type="Proteomes" id="UP001085076"/>
    </source>
</evidence>
<reference evidence="10" key="2">
    <citation type="journal article" date="2022" name="Hortic Res">
        <title>The genome of Dioscorea zingiberensis sheds light on the biosynthesis, origin and evolution of the medicinally important diosgenin saponins.</title>
        <authorList>
            <person name="Li Y."/>
            <person name="Tan C."/>
            <person name="Li Z."/>
            <person name="Guo J."/>
            <person name="Li S."/>
            <person name="Chen X."/>
            <person name="Wang C."/>
            <person name="Dai X."/>
            <person name="Yang H."/>
            <person name="Song W."/>
            <person name="Hou L."/>
            <person name="Xu J."/>
            <person name="Tong Z."/>
            <person name="Xu A."/>
            <person name="Yuan X."/>
            <person name="Wang W."/>
            <person name="Yang Q."/>
            <person name="Chen L."/>
            <person name="Sun Z."/>
            <person name="Wang K."/>
            <person name="Pan B."/>
            <person name="Chen J."/>
            <person name="Bao Y."/>
            <person name="Liu F."/>
            <person name="Qi X."/>
            <person name="Gang D.R."/>
            <person name="Wen J."/>
            <person name="Li J."/>
        </authorList>
    </citation>
    <scope>NUCLEOTIDE SEQUENCE</scope>
    <source>
        <strain evidence="10">Dzin_1.0</strain>
    </source>
</reference>
<dbReference type="FunFam" id="3.80.10.10:FF:000400">
    <property type="entry name" value="Nuclear pore complex protein NUP107"/>
    <property type="match status" value="1"/>
</dbReference>
<dbReference type="InterPro" id="IPR001611">
    <property type="entry name" value="Leu-rich_rpt"/>
</dbReference>
<evidence type="ECO:0000256" key="8">
    <source>
        <dbReference type="SAM" id="Phobius"/>
    </source>
</evidence>
<evidence type="ECO:0000256" key="5">
    <source>
        <dbReference type="ARBA" id="ARBA00022737"/>
    </source>
</evidence>
<dbReference type="EMBL" id="JAGGNH010000008">
    <property type="protein sequence ID" value="KAJ0965070.1"/>
    <property type="molecule type" value="Genomic_DNA"/>
</dbReference>
<comment type="subcellular location">
    <subcellularLocation>
        <location evidence="1">Cell envelope</location>
    </subcellularLocation>
    <subcellularLocation>
        <location evidence="2">Membrane</location>
    </subcellularLocation>
</comment>
<keyword evidence="8" id="KW-0812">Transmembrane</keyword>
<keyword evidence="4" id="KW-0732">Signal</keyword>
<evidence type="ECO:0000256" key="7">
    <source>
        <dbReference type="ARBA" id="ARBA00038043"/>
    </source>
</evidence>
<evidence type="ECO:0000256" key="4">
    <source>
        <dbReference type="ARBA" id="ARBA00022729"/>
    </source>
</evidence>
<dbReference type="Pfam" id="PF13855">
    <property type="entry name" value="LRR_8"/>
    <property type="match status" value="1"/>
</dbReference>
<dbReference type="Gene3D" id="3.80.10.10">
    <property type="entry name" value="Ribonuclease Inhibitor"/>
    <property type="match status" value="1"/>
</dbReference>
<dbReference type="Pfam" id="PF00560">
    <property type="entry name" value="LRR_1"/>
    <property type="match status" value="1"/>
</dbReference>